<comment type="caution">
    <text evidence="2">The sequence shown here is derived from an EMBL/GenBank/DDBJ whole genome shotgun (WGS) entry which is preliminary data.</text>
</comment>
<dbReference type="Proteomes" id="UP000636800">
    <property type="component" value="Chromosome 2"/>
</dbReference>
<reference evidence="4 5" key="1">
    <citation type="journal article" date="2020" name="Nat. Food">
        <title>A phased Vanilla planifolia genome enables genetic improvement of flavour and production.</title>
        <authorList>
            <person name="Hasing T."/>
            <person name="Tang H."/>
            <person name="Brym M."/>
            <person name="Khazi F."/>
            <person name="Huang T."/>
            <person name="Chambers A.H."/>
        </authorList>
    </citation>
    <scope>NUCLEOTIDE SEQUENCE [LARGE SCALE GENOMIC DNA]</scope>
    <source>
        <tissue evidence="2">Leaf</tissue>
    </source>
</reference>
<proteinExistence type="predicted"/>
<dbReference type="EMBL" id="JADCNL010000002">
    <property type="protein sequence ID" value="KAG0493104.1"/>
    <property type="molecule type" value="Genomic_DNA"/>
</dbReference>
<evidence type="ECO:0000313" key="3">
    <source>
        <dbReference type="EMBL" id="KAG0495207.1"/>
    </source>
</evidence>
<keyword evidence="4" id="KW-1185">Reference proteome</keyword>
<evidence type="ECO:0000313" key="5">
    <source>
        <dbReference type="Proteomes" id="UP000639772"/>
    </source>
</evidence>
<dbReference type="Proteomes" id="UP000639772">
    <property type="component" value="Unassembled WGS sequence"/>
</dbReference>
<dbReference type="EMBL" id="JADCNM010000002">
    <property type="protein sequence ID" value="KAG0495207.1"/>
    <property type="molecule type" value="Genomic_DNA"/>
</dbReference>
<dbReference type="AlphaFoldDB" id="A0A835VA26"/>
<protein>
    <submittedName>
        <fullName evidence="2">Uncharacterized protein</fullName>
    </submittedName>
</protein>
<accession>A0A835VA26</accession>
<gene>
    <name evidence="3" type="ORF">HPP92_006201</name>
    <name evidence="2" type="ORF">HPP92_006502</name>
</gene>
<evidence type="ECO:0000313" key="4">
    <source>
        <dbReference type="Proteomes" id="UP000636800"/>
    </source>
</evidence>
<evidence type="ECO:0000256" key="1">
    <source>
        <dbReference type="SAM" id="MobiDB-lite"/>
    </source>
</evidence>
<sequence length="340" mass="38194">MEETKEPQLTDCSHSKRIYQKTDGEKPQFDLLYNLNEDNQQWLALRSPSSPTNGLEQFRPDTRMVLPTRALAALSSSVRPAHVRPNGSSLLPAIRLPVFPLAAPTLPKTSTPPLAMILPPHRGGGDHYCRPRGSDAGQSNNVFDRINTVNQAVSGHCRRRRGVDVNPRSPSQVSGDLHGPDIVLRGCRKRSPCCHPILHPWREHCEDGILASTLRLGPWWDAWSGTAESYLVSCSNLEAFRWLFELLQETLAVVTRSQPQLHQAQLTGEEQHKELNAEDAMERKDPFAAAIRLTSLRRHLWELSRRCLFLANNCNRIQLLLWPGLEVTATSSEATKSTFI</sequence>
<name>A0A835VA26_VANPL</name>
<feature type="region of interest" description="Disordered" evidence="1">
    <location>
        <begin position="157"/>
        <end position="176"/>
    </location>
</feature>
<evidence type="ECO:0000313" key="2">
    <source>
        <dbReference type="EMBL" id="KAG0493104.1"/>
    </source>
</evidence>
<organism evidence="2 4">
    <name type="scientific">Vanilla planifolia</name>
    <name type="common">Vanilla</name>
    <dbReference type="NCBI Taxonomy" id="51239"/>
    <lineage>
        <taxon>Eukaryota</taxon>
        <taxon>Viridiplantae</taxon>
        <taxon>Streptophyta</taxon>
        <taxon>Embryophyta</taxon>
        <taxon>Tracheophyta</taxon>
        <taxon>Spermatophyta</taxon>
        <taxon>Magnoliopsida</taxon>
        <taxon>Liliopsida</taxon>
        <taxon>Asparagales</taxon>
        <taxon>Orchidaceae</taxon>
        <taxon>Vanilloideae</taxon>
        <taxon>Vanilleae</taxon>
        <taxon>Vanilla</taxon>
    </lineage>
</organism>